<dbReference type="AlphaFoldDB" id="A0A9X2S6C4"/>
<evidence type="ECO:0000313" key="1">
    <source>
        <dbReference type="EMBL" id="MCR2045508.1"/>
    </source>
</evidence>
<dbReference type="EMBL" id="JANJZL010000019">
    <property type="protein sequence ID" value="MCR2045508.1"/>
    <property type="molecule type" value="Genomic_DNA"/>
</dbReference>
<keyword evidence="2" id="KW-1185">Reference proteome</keyword>
<accession>A0A9X2S6C4</accession>
<dbReference type="RefSeq" id="WP_187116608.1">
    <property type="nucleotide sequence ID" value="NZ_CABKTM010000005.1"/>
</dbReference>
<reference evidence="1" key="1">
    <citation type="submission" date="2022-07" db="EMBL/GenBank/DDBJ databases">
        <title>Enhanced cultured diversity of the mouse gut microbiota enables custom-made synthetic communities.</title>
        <authorList>
            <person name="Afrizal A."/>
        </authorList>
    </citation>
    <scope>NUCLEOTIDE SEQUENCE</scope>
    <source>
        <strain evidence="1">DSM 29482</strain>
    </source>
</reference>
<evidence type="ECO:0000313" key="2">
    <source>
        <dbReference type="Proteomes" id="UP001142078"/>
    </source>
</evidence>
<proteinExistence type="predicted"/>
<dbReference type="Proteomes" id="UP001142078">
    <property type="component" value="Unassembled WGS sequence"/>
</dbReference>
<organism evidence="1 2">
    <name type="scientific">Anaerosalibacter massiliensis</name>
    <dbReference type="NCBI Taxonomy" id="1347392"/>
    <lineage>
        <taxon>Bacteria</taxon>
        <taxon>Bacillati</taxon>
        <taxon>Bacillota</taxon>
        <taxon>Tissierellia</taxon>
        <taxon>Tissierellales</taxon>
        <taxon>Sporanaerobacteraceae</taxon>
        <taxon>Anaerosalibacter</taxon>
    </lineage>
</organism>
<protein>
    <submittedName>
        <fullName evidence="1">Uncharacterized protein</fullName>
    </submittedName>
</protein>
<name>A0A9X2S6C4_9FIRM</name>
<sequence length="53" mass="6250">MKCKERVSKYCRQALSYKKYAEIRRCNKCCIDCIEPCSNICKKALDINKSELK</sequence>
<gene>
    <name evidence="1" type="ORF">NSA23_15510</name>
</gene>
<comment type="caution">
    <text evidence="1">The sequence shown here is derived from an EMBL/GenBank/DDBJ whole genome shotgun (WGS) entry which is preliminary data.</text>
</comment>